<name>A0A382PGA3_9ZZZZ</name>
<evidence type="ECO:0000256" key="4">
    <source>
        <dbReference type="ARBA" id="ARBA00022723"/>
    </source>
</evidence>
<comment type="cofactor">
    <cofactor evidence="1">
        <name>Mg(2+)</name>
        <dbReference type="ChEBI" id="CHEBI:18420"/>
    </cofactor>
</comment>
<dbReference type="InterPro" id="IPR019307">
    <property type="entry name" value="RNA-bd_AU-1/RNase_E/G"/>
</dbReference>
<accession>A0A382PGA3</accession>
<keyword evidence="4" id="KW-0479">Metal-binding</keyword>
<dbReference type="Pfam" id="PF20833">
    <property type="entry name" value="RNase_E_G_Thio"/>
    <property type="match status" value="1"/>
</dbReference>
<evidence type="ECO:0000259" key="9">
    <source>
        <dbReference type="Pfam" id="PF20833"/>
    </source>
</evidence>
<sequence>ARLTRHVTIPGRHLVYMPFYDHIGVSHRIEDPDERARLKAVFEENGAAVGGFIVRTAGEGVSSEELSREARMLEGLWTKIEKEGSGGACPRLIFADLDLAVRAVRDLFNESVESVEVDRESDFSRIHDFIGTFEPERQANIHLYGRAEPIFDFFGIEVEIQRALERRVWLKSGGYIVIDQAEALCVIDVNSGRYVGKSNLEDTITQINLEAVKEAAFQLRLRNIGGIIIIDFIDMAKASNREKVHASLEQALARDRAKSSIVRMSEIGLVEMTRKRVRESLGESLSDTCPYCNGRGRIKSEQTVANEVLRAISRALLREHSPTVLVNMHPGIADYLYANESQELV</sequence>
<feature type="domain" description="RNase E/G thioredoxin-like" evidence="9">
    <location>
        <begin position="288"/>
        <end position="341"/>
    </location>
</feature>
<dbReference type="AlphaFoldDB" id="A0A382PGA3"/>
<feature type="domain" description="RNA-binding protein AU-1/Ribonuclease E/G" evidence="8">
    <location>
        <begin position="8"/>
        <end position="277"/>
    </location>
</feature>
<dbReference type="InterPro" id="IPR048583">
    <property type="entry name" value="RNase_E_G_thioredoxin-like"/>
</dbReference>
<keyword evidence="2" id="KW-0963">Cytoplasm</keyword>
<evidence type="ECO:0000259" key="8">
    <source>
        <dbReference type="Pfam" id="PF10150"/>
    </source>
</evidence>
<reference evidence="10" key="1">
    <citation type="submission" date="2018-05" db="EMBL/GenBank/DDBJ databases">
        <authorList>
            <person name="Lanie J.A."/>
            <person name="Ng W.-L."/>
            <person name="Kazmierczak K.M."/>
            <person name="Andrzejewski T.M."/>
            <person name="Davidsen T.M."/>
            <person name="Wayne K.J."/>
            <person name="Tettelin H."/>
            <person name="Glass J.I."/>
            <person name="Rusch D."/>
            <person name="Podicherti R."/>
            <person name="Tsui H.-C.T."/>
            <person name="Winkler M.E."/>
        </authorList>
    </citation>
    <scope>NUCLEOTIDE SEQUENCE</scope>
</reference>
<keyword evidence="7" id="KW-0694">RNA-binding</keyword>
<dbReference type="PANTHER" id="PTHR30001">
    <property type="entry name" value="RIBONUCLEASE"/>
    <property type="match status" value="1"/>
</dbReference>
<proteinExistence type="predicted"/>
<dbReference type="GO" id="GO:0003723">
    <property type="term" value="F:RNA binding"/>
    <property type="evidence" value="ECO:0007669"/>
    <property type="project" value="UniProtKB-KW"/>
</dbReference>
<dbReference type="InterPro" id="IPR004659">
    <property type="entry name" value="RNase_E/G"/>
</dbReference>
<dbReference type="GO" id="GO:0046872">
    <property type="term" value="F:metal ion binding"/>
    <property type="evidence" value="ECO:0007669"/>
    <property type="project" value="UniProtKB-KW"/>
</dbReference>
<evidence type="ECO:0000256" key="3">
    <source>
        <dbReference type="ARBA" id="ARBA00022722"/>
    </source>
</evidence>
<gene>
    <name evidence="10" type="ORF">METZ01_LOCUS324509</name>
</gene>
<evidence type="ECO:0000313" key="10">
    <source>
        <dbReference type="EMBL" id="SVC71655.1"/>
    </source>
</evidence>
<evidence type="ECO:0000256" key="7">
    <source>
        <dbReference type="ARBA" id="ARBA00022884"/>
    </source>
</evidence>
<evidence type="ECO:0000256" key="2">
    <source>
        <dbReference type="ARBA" id="ARBA00022490"/>
    </source>
</evidence>
<dbReference type="NCBIfam" id="TIGR00757">
    <property type="entry name" value="RNaseEG"/>
    <property type="match status" value="1"/>
</dbReference>
<evidence type="ECO:0000256" key="5">
    <source>
        <dbReference type="ARBA" id="ARBA00022801"/>
    </source>
</evidence>
<dbReference type="GO" id="GO:0016787">
    <property type="term" value="F:hydrolase activity"/>
    <property type="evidence" value="ECO:0007669"/>
    <property type="project" value="UniProtKB-KW"/>
</dbReference>
<keyword evidence="5" id="KW-0378">Hydrolase</keyword>
<protein>
    <submittedName>
        <fullName evidence="10">Uncharacterized protein</fullName>
    </submittedName>
</protein>
<dbReference type="Pfam" id="PF10150">
    <property type="entry name" value="RNase_E_G"/>
    <property type="match status" value="1"/>
</dbReference>
<dbReference type="GO" id="GO:0005737">
    <property type="term" value="C:cytoplasm"/>
    <property type="evidence" value="ECO:0007669"/>
    <property type="project" value="TreeGrafter"/>
</dbReference>
<feature type="non-terminal residue" evidence="10">
    <location>
        <position position="345"/>
    </location>
</feature>
<keyword evidence="6" id="KW-0460">Magnesium</keyword>
<dbReference type="Gene3D" id="3.40.1260.20">
    <property type="entry name" value="Ribonuclease E, catalytic domain"/>
    <property type="match status" value="1"/>
</dbReference>
<dbReference type="EMBL" id="UINC01106767">
    <property type="protein sequence ID" value="SVC71655.1"/>
    <property type="molecule type" value="Genomic_DNA"/>
</dbReference>
<evidence type="ECO:0000256" key="6">
    <source>
        <dbReference type="ARBA" id="ARBA00022842"/>
    </source>
</evidence>
<organism evidence="10">
    <name type="scientific">marine metagenome</name>
    <dbReference type="NCBI Taxonomy" id="408172"/>
    <lineage>
        <taxon>unclassified sequences</taxon>
        <taxon>metagenomes</taxon>
        <taxon>ecological metagenomes</taxon>
    </lineage>
</organism>
<evidence type="ECO:0000256" key="1">
    <source>
        <dbReference type="ARBA" id="ARBA00001946"/>
    </source>
</evidence>
<dbReference type="PANTHER" id="PTHR30001:SF0">
    <property type="entry name" value="RIBONUCLEASE G"/>
    <property type="match status" value="1"/>
</dbReference>
<dbReference type="GO" id="GO:0006364">
    <property type="term" value="P:rRNA processing"/>
    <property type="evidence" value="ECO:0007669"/>
    <property type="project" value="TreeGrafter"/>
</dbReference>
<feature type="non-terminal residue" evidence="10">
    <location>
        <position position="1"/>
    </location>
</feature>
<dbReference type="GO" id="GO:0004540">
    <property type="term" value="F:RNA nuclease activity"/>
    <property type="evidence" value="ECO:0007669"/>
    <property type="project" value="InterPro"/>
</dbReference>
<keyword evidence="3" id="KW-0540">Nuclease</keyword>